<dbReference type="OrthoDB" id="9765926at2"/>
<protein>
    <submittedName>
        <fullName evidence="2">Gliding motility-associated-like protein</fullName>
    </submittedName>
</protein>
<evidence type="ECO:0000256" key="1">
    <source>
        <dbReference type="SAM" id="SignalP"/>
    </source>
</evidence>
<organism evidence="2 3">
    <name type="scientific">Taibaiella chishuiensis</name>
    <dbReference type="NCBI Taxonomy" id="1434707"/>
    <lineage>
        <taxon>Bacteria</taxon>
        <taxon>Pseudomonadati</taxon>
        <taxon>Bacteroidota</taxon>
        <taxon>Chitinophagia</taxon>
        <taxon>Chitinophagales</taxon>
        <taxon>Chitinophagaceae</taxon>
        <taxon>Taibaiella</taxon>
    </lineage>
</organism>
<accession>A0A2P8D1E5</accession>
<name>A0A2P8D1E5_9BACT</name>
<reference evidence="2 3" key="1">
    <citation type="submission" date="2018-03" db="EMBL/GenBank/DDBJ databases">
        <title>Genomic Encyclopedia of Type Strains, Phase III (KMG-III): the genomes of soil and plant-associated and newly described type strains.</title>
        <authorList>
            <person name="Whitman W."/>
        </authorList>
    </citation>
    <scope>NUCLEOTIDE SEQUENCE [LARGE SCALE GENOMIC DNA]</scope>
    <source>
        <strain evidence="2 3">CGMCC 1.12700</strain>
    </source>
</reference>
<evidence type="ECO:0000313" key="2">
    <source>
        <dbReference type="EMBL" id="PSK91044.1"/>
    </source>
</evidence>
<dbReference type="Proteomes" id="UP000240572">
    <property type="component" value="Unassembled WGS sequence"/>
</dbReference>
<keyword evidence="3" id="KW-1185">Reference proteome</keyword>
<feature type="signal peptide" evidence="1">
    <location>
        <begin position="1"/>
        <end position="25"/>
    </location>
</feature>
<dbReference type="InterPro" id="IPR026341">
    <property type="entry name" value="T9SS_type_B"/>
</dbReference>
<proteinExistence type="predicted"/>
<dbReference type="EMBL" id="PYGD01000006">
    <property type="protein sequence ID" value="PSK91044.1"/>
    <property type="molecule type" value="Genomic_DNA"/>
</dbReference>
<dbReference type="InterPro" id="IPR011044">
    <property type="entry name" value="Quino_amine_DH_bsu"/>
</dbReference>
<dbReference type="NCBIfam" id="TIGR04131">
    <property type="entry name" value="Bac_Flav_CTERM"/>
    <property type="match status" value="1"/>
</dbReference>
<comment type="caution">
    <text evidence="2">The sequence shown here is derived from an EMBL/GenBank/DDBJ whole genome shotgun (WGS) entry which is preliminary data.</text>
</comment>
<dbReference type="Pfam" id="PF13585">
    <property type="entry name" value="CHU_C"/>
    <property type="match status" value="1"/>
</dbReference>
<dbReference type="RefSeq" id="WP_106523656.1">
    <property type="nucleotide sequence ID" value="NZ_PYGD01000006.1"/>
</dbReference>
<feature type="chain" id="PRO_5015173868" evidence="1">
    <location>
        <begin position="26"/>
        <end position="737"/>
    </location>
</feature>
<dbReference type="AlphaFoldDB" id="A0A2P8D1E5"/>
<sequence length="737" mass="81685">MKSYHPFLRFLFSCCLFLCCGRAGAQYENVWALGYKAGIDFNSGVPVAIETALNSNQPVNYHLSEGSASVCDANGALLFYTDGSYLWDRNHNFMPNGQWLAPVPFGWPPTGINFSTTNTDNQNSVIVPMPGDPDKYYVFSKTRFAWPYYSRQLYYSVVDMTLNGGLGDVVPNQKSIFLDSALMGGMIAIPGNDCNVWLVTRKQDYYNRVDSFFQAFEITAAGVNHNAVMSTVPNNFTTGDQSYLWSRMVVSPDRKKIADTRSTNNNSAIITGDMGLYDFDPATGLLSNEALLSWYSPLPYAGAAQILGICFSPDNSKLYMSGQAFYNGAYQFHAGIYQFDLSSGIPATIMGSMTYITAIYNYDFKMGPDNKVYYNCSNHFVNGVEIVDIGRIEQPNLGGMACNPQANIVSLLPGTLANRFSNNVVHALQDTLIKKYDTALCDKNTGAGWQITAPSGTHYAWDDGSTGNTRNIQQPGIYWVRFRDACLIRVDTYNVVLPDLSFTLGPDSIICNSTQPVLLQPRITADSYRWQDGSTGATFKAGTDGLYWLQLRKSGCVASDTIQLSFRDLRQNLGRDTMICREAGDGYLLQTQHTGLASLLWNTGATTAAVKIADPGTYWVQVSDPPCIASDTIHIDINWCDCRLMMPTAFSPNQDGLNDYFLPVPQNNECRNLVRYTFSIYNRWGQMVYQGHNGDAGWNGSYKGQAADVGTYSYYLSYRTSASQPAKTEKGDVTLIR</sequence>
<gene>
    <name evidence="2" type="ORF">B0I18_10654</name>
</gene>
<keyword evidence="1" id="KW-0732">Signal</keyword>
<evidence type="ECO:0000313" key="3">
    <source>
        <dbReference type="Proteomes" id="UP000240572"/>
    </source>
</evidence>
<dbReference type="SUPFAM" id="SSF50969">
    <property type="entry name" value="YVTN repeat-like/Quinoprotein amine dehydrogenase"/>
    <property type="match status" value="1"/>
</dbReference>